<dbReference type="Pfam" id="PF03321">
    <property type="entry name" value="GH3"/>
    <property type="match status" value="1"/>
</dbReference>
<dbReference type="Proteomes" id="UP000028999">
    <property type="component" value="Unassembled WGS sequence"/>
</dbReference>
<proteinExistence type="predicted"/>
<accession>A0A078GLL9</accession>
<keyword evidence="2" id="KW-1185">Reference proteome</keyword>
<evidence type="ECO:0000313" key="2">
    <source>
        <dbReference type="Proteomes" id="UP000028999"/>
    </source>
</evidence>
<evidence type="ECO:0000313" key="1">
    <source>
        <dbReference type="EMBL" id="CDY26022.1"/>
    </source>
</evidence>
<reference evidence="1 2" key="1">
    <citation type="journal article" date="2014" name="Science">
        <title>Plant genetics. Early allopolyploid evolution in the post-Neolithic Brassica napus oilseed genome.</title>
        <authorList>
            <person name="Chalhoub B."/>
            <person name="Denoeud F."/>
            <person name="Liu S."/>
            <person name="Parkin I.A."/>
            <person name="Tang H."/>
            <person name="Wang X."/>
            <person name="Chiquet J."/>
            <person name="Belcram H."/>
            <person name="Tong C."/>
            <person name="Samans B."/>
            <person name="Correa M."/>
            <person name="Da Silva C."/>
            <person name="Just J."/>
            <person name="Falentin C."/>
            <person name="Koh C.S."/>
            <person name="Le Clainche I."/>
            <person name="Bernard M."/>
            <person name="Bento P."/>
            <person name="Noel B."/>
            <person name="Labadie K."/>
            <person name="Alberti A."/>
            <person name="Charles M."/>
            <person name="Arnaud D."/>
            <person name="Guo H."/>
            <person name="Daviaud C."/>
            <person name="Alamery S."/>
            <person name="Jabbari K."/>
            <person name="Zhao M."/>
            <person name="Edger P.P."/>
            <person name="Chelaifa H."/>
            <person name="Tack D."/>
            <person name="Lassalle G."/>
            <person name="Mestiri I."/>
            <person name="Schnel N."/>
            <person name="Le Paslier M.C."/>
            <person name="Fan G."/>
            <person name="Renault V."/>
            <person name="Bayer P.E."/>
            <person name="Golicz A.A."/>
            <person name="Manoli S."/>
            <person name="Lee T.H."/>
            <person name="Thi V.H."/>
            <person name="Chalabi S."/>
            <person name="Hu Q."/>
            <person name="Fan C."/>
            <person name="Tollenaere R."/>
            <person name="Lu Y."/>
            <person name="Battail C."/>
            <person name="Shen J."/>
            <person name="Sidebottom C.H."/>
            <person name="Wang X."/>
            <person name="Canaguier A."/>
            <person name="Chauveau A."/>
            <person name="Berard A."/>
            <person name="Deniot G."/>
            <person name="Guan M."/>
            <person name="Liu Z."/>
            <person name="Sun F."/>
            <person name="Lim Y.P."/>
            <person name="Lyons E."/>
            <person name="Town C.D."/>
            <person name="Bancroft I."/>
            <person name="Wang X."/>
            <person name="Meng J."/>
            <person name="Ma J."/>
            <person name="Pires J.C."/>
            <person name="King G.J."/>
            <person name="Brunel D."/>
            <person name="Delourme R."/>
            <person name="Renard M."/>
            <person name="Aury J.M."/>
            <person name="Adams K.L."/>
            <person name="Batley J."/>
            <person name="Snowdon R.J."/>
            <person name="Tost J."/>
            <person name="Edwards D."/>
            <person name="Zhou Y."/>
            <person name="Hua W."/>
            <person name="Sharpe A.G."/>
            <person name="Paterson A.H."/>
            <person name="Guan C."/>
            <person name="Wincker P."/>
        </authorList>
    </citation>
    <scope>NUCLEOTIDE SEQUENCE [LARGE SCALE GENOMIC DNA]</scope>
    <source>
        <strain evidence="2">cv. Darmor-bzh</strain>
    </source>
</reference>
<dbReference type="PaxDb" id="3708-A0A078GLL9"/>
<dbReference type="STRING" id="3708.A0A078GLL9"/>
<dbReference type="EMBL" id="LK032184">
    <property type="protein sequence ID" value="CDY26022.1"/>
    <property type="molecule type" value="Genomic_DNA"/>
</dbReference>
<gene>
    <name evidence="1" type="primary">BnaC06g06020D</name>
    <name evidence="1" type="ORF">GSBRNA2T00033563001</name>
</gene>
<dbReference type="Gramene" id="CDY26022">
    <property type="protein sequence ID" value="CDY26022"/>
    <property type="gene ID" value="GSBRNA2T00033563001"/>
</dbReference>
<organism evidence="1 2">
    <name type="scientific">Brassica napus</name>
    <name type="common">Rape</name>
    <dbReference type="NCBI Taxonomy" id="3708"/>
    <lineage>
        <taxon>Eukaryota</taxon>
        <taxon>Viridiplantae</taxon>
        <taxon>Streptophyta</taxon>
        <taxon>Embryophyta</taxon>
        <taxon>Tracheophyta</taxon>
        <taxon>Spermatophyta</taxon>
        <taxon>Magnoliopsida</taxon>
        <taxon>eudicotyledons</taxon>
        <taxon>Gunneridae</taxon>
        <taxon>Pentapetalae</taxon>
        <taxon>rosids</taxon>
        <taxon>malvids</taxon>
        <taxon>Brassicales</taxon>
        <taxon>Brassicaceae</taxon>
        <taxon>Brassiceae</taxon>
        <taxon>Brassica</taxon>
    </lineage>
</organism>
<name>A0A078GLL9_BRANA</name>
<dbReference type="AlphaFoldDB" id="A0A078GLL9"/>
<sequence length="40" mass="4476">MLFDLDCRRSVSTIIGGPNPELADLVEQECSQRSWEGIIP</sequence>
<protein>
    <submittedName>
        <fullName evidence="1">BnaC06g06020D protein</fullName>
    </submittedName>
</protein>